<dbReference type="EMBL" id="CP133617">
    <property type="protein sequence ID" value="WMV32471.1"/>
    <property type="molecule type" value="Genomic_DNA"/>
</dbReference>
<dbReference type="AlphaFoldDB" id="A0AAF0R5X2"/>
<reference evidence="1" key="1">
    <citation type="submission" date="2023-08" db="EMBL/GenBank/DDBJ databases">
        <title>A de novo genome assembly of Solanum verrucosum Schlechtendal, a Mexican diploid species geographically isolated from the other diploid A-genome species in potato relatives.</title>
        <authorList>
            <person name="Hosaka K."/>
        </authorList>
    </citation>
    <scope>NUCLEOTIDE SEQUENCE</scope>
    <source>
        <tissue evidence="1">Young leaves</tissue>
    </source>
</reference>
<evidence type="ECO:0000313" key="2">
    <source>
        <dbReference type="Proteomes" id="UP001234989"/>
    </source>
</evidence>
<proteinExistence type="predicted"/>
<protein>
    <submittedName>
        <fullName evidence="1">Uncharacterized protein</fullName>
    </submittedName>
</protein>
<name>A0AAF0R5X2_SOLVR</name>
<accession>A0AAF0R5X2</accession>
<dbReference type="Proteomes" id="UP001234989">
    <property type="component" value="Chromosome 6"/>
</dbReference>
<evidence type="ECO:0000313" key="1">
    <source>
        <dbReference type="EMBL" id="WMV32471.1"/>
    </source>
</evidence>
<sequence>MEGYLTLRFLENQGFLTSFSRESIKSFLNLSTRCFCPKVKGEQWHPQQTSFSWRRWMSLKLSVSLDSCLSICIRS</sequence>
<gene>
    <name evidence="1" type="ORF">MTR67_025856</name>
</gene>
<keyword evidence="2" id="KW-1185">Reference proteome</keyword>
<organism evidence="1 2">
    <name type="scientific">Solanum verrucosum</name>
    <dbReference type="NCBI Taxonomy" id="315347"/>
    <lineage>
        <taxon>Eukaryota</taxon>
        <taxon>Viridiplantae</taxon>
        <taxon>Streptophyta</taxon>
        <taxon>Embryophyta</taxon>
        <taxon>Tracheophyta</taxon>
        <taxon>Spermatophyta</taxon>
        <taxon>Magnoliopsida</taxon>
        <taxon>eudicotyledons</taxon>
        <taxon>Gunneridae</taxon>
        <taxon>Pentapetalae</taxon>
        <taxon>asterids</taxon>
        <taxon>lamiids</taxon>
        <taxon>Solanales</taxon>
        <taxon>Solanaceae</taxon>
        <taxon>Solanoideae</taxon>
        <taxon>Solaneae</taxon>
        <taxon>Solanum</taxon>
    </lineage>
</organism>